<proteinExistence type="predicted"/>
<comment type="caution">
    <text evidence="1">The sequence shown here is derived from an EMBL/GenBank/DDBJ whole genome shotgun (WGS) entry which is preliminary data.</text>
</comment>
<evidence type="ECO:0000313" key="1">
    <source>
        <dbReference type="EMBL" id="KAI4870851.1"/>
    </source>
</evidence>
<reference evidence="1 2" key="1">
    <citation type="journal article" date="2022" name="New Phytol.">
        <title>Ecological generalism drives hyperdiversity of secondary metabolite gene clusters in xylarialean endophytes.</title>
        <authorList>
            <person name="Franco M.E.E."/>
            <person name="Wisecaver J.H."/>
            <person name="Arnold A.E."/>
            <person name="Ju Y.M."/>
            <person name="Slot J.C."/>
            <person name="Ahrendt S."/>
            <person name="Moore L.P."/>
            <person name="Eastman K.E."/>
            <person name="Scott K."/>
            <person name="Konkel Z."/>
            <person name="Mondo S.J."/>
            <person name="Kuo A."/>
            <person name="Hayes R.D."/>
            <person name="Haridas S."/>
            <person name="Andreopoulos B."/>
            <person name="Riley R."/>
            <person name="LaButti K."/>
            <person name="Pangilinan J."/>
            <person name="Lipzen A."/>
            <person name="Amirebrahimi M."/>
            <person name="Yan J."/>
            <person name="Adam C."/>
            <person name="Keymanesh K."/>
            <person name="Ng V."/>
            <person name="Louie K."/>
            <person name="Northen T."/>
            <person name="Drula E."/>
            <person name="Henrissat B."/>
            <person name="Hsieh H.M."/>
            <person name="Youens-Clark K."/>
            <person name="Lutzoni F."/>
            <person name="Miadlikowska J."/>
            <person name="Eastwood D.C."/>
            <person name="Hamelin R.C."/>
            <person name="Grigoriev I.V."/>
            <person name="U'Ren J.M."/>
        </authorList>
    </citation>
    <scope>NUCLEOTIDE SEQUENCE [LARGE SCALE GENOMIC DNA]</scope>
    <source>
        <strain evidence="1 2">CBS 119005</strain>
    </source>
</reference>
<accession>A0ACB9ZHP2</accession>
<sequence length="174" mass="20225">MPENNHAYKRIVQAVNRSFTITRDIDPLVTTETEEELEEFWEIGSMLFREYLGDIRRQGVISVVEGTRTQIFSVPDPYDTEKRFLLYQSYFPSPGTVEEEMEFYRKFKTILASKFESEKSELGVNRGLMITLSSYEMRIAYFDDDNLIHAIASESIGSDVTRLVPGDWVIQLEL</sequence>
<dbReference type="Proteomes" id="UP001497700">
    <property type="component" value="Unassembled WGS sequence"/>
</dbReference>
<evidence type="ECO:0000313" key="2">
    <source>
        <dbReference type="Proteomes" id="UP001497700"/>
    </source>
</evidence>
<name>A0ACB9ZHP2_9PEZI</name>
<dbReference type="EMBL" id="MU393422">
    <property type="protein sequence ID" value="KAI4870851.1"/>
    <property type="molecule type" value="Genomic_DNA"/>
</dbReference>
<protein>
    <submittedName>
        <fullName evidence="1">Uncharacterized protein</fullName>
    </submittedName>
</protein>
<keyword evidence="2" id="KW-1185">Reference proteome</keyword>
<gene>
    <name evidence="1" type="ORF">F4820DRAFT_146731</name>
</gene>
<organism evidence="1 2">
    <name type="scientific">Hypoxylon rubiginosum</name>
    <dbReference type="NCBI Taxonomy" id="110542"/>
    <lineage>
        <taxon>Eukaryota</taxon>
        <taxon>Fungi</taxon>
        <taxon>Dikarya</taxon>
        <taxon>Ascomycota</taxon>
        <taxon>Pezizomycotina</taxon>
        <taxon>Sordariomycetes</taxon>
        <taxon>Xylariomycetidae</taxon>
        <taxon>Xylariales</taxon>
        <taxon>Hypoxylaceae</taxon>
        <taxon>Hypoxylon</taxon>
    </lineage>
</organism>